<dbReference type="EMBL" id="LXQA010846191">
    <property type="protein sequence ID" value="MCI73772.1"/>
    <property type="molecule type" value="Genomic_DNA"/>
</dbReference>
<reference evidence="1 2" key="1">
    <citation type="journal article" date="2018" name="Front. Plant Sci.">
        <title>Red Clover (Trifolium pratense) and Zigzag Clover (T. medium) - A Picture of Genomic Similarities and Differences.</title>
        <authorList>
            <person name="Dluhosova J."/>
            <person name="Istvanek J."/>
            <person name="Nedelnik J."/>
            <person name="Repkova J."/>
        </authorList>
    </citation>
    <scope>NUCLEOTIDE SEQUENCE [LARGE SCALE GENOMIC DNA]</scope>
    <source>
        <strain evidence="2">cv. 10/8</strain>
        <tissue evidence="1">Leaf</tissue>
    </source>
</reference>
<proteinExistence type="predicted"/>
<dbReference type="Proteomes" id="UP000265520">
    <property type="component" value="Unassembled WGS sequence"/>
</dbReference>
<organism evidence="1 2">
    <name type="scientific">Trifolium medium</name>
    <dbReference type="NCBI Taxonomy" id="97028"/>
    <lineage>
        <taxon>Eukaryota</taxon>
        <taxon>Viridiplantae</taxon>
        <taxon>Streptophyta</taxon>
        <taxon>Embryophyta</taxon>
        <taxon>Tracheophyta</taxon>
        <taxon>Spermatophyta</taxon>
        <taxon>Magnoliopsida</taxon>
        <taxon>eudicotyledons</taxon>
        <taxon>Gunneridae</taxon>
        <taxon>Pentapetalae</taxon>
        <taxon>rosids</taxon>
        <taxon>fabids</taxon>
        <taxon>Fabales</taxon>
        <taxon>Fabaceae</taxon>
        <taxon>Papilionoideae</taxon>
        <taxon>50 kb inversion clade</taxon>
        <taxon>NPAAA clade</taxon>
        <taxon>Hologalegina</taxon>
        <taxon>IRL clade</taxon>
        <taxon>Trifolieae</taxon>
        <taxon>Trifolium</taxon>
    </lineage>
</organism>
<evidence type="ECO:0000313" key="1">
    <source>
        <dbReference type="EMBL" id="MCI73772.1"/>
    </source>
</evidence>
<protein>
    <submittedName>
        <fullName evidence="1">Uncharacterized protein</fullName>
    </submittedName>
</protein>
<feature type="non-terminal residue" evidence="1">
    <location>
        <position position="59"/>
    </location>
</feature>
<accession>A0A392UJZ0</accession>
<evidence type="ECO:0000313" key="2">
    <source>
        <dbReference type="Proteomes" id="UP000265520"/>
    </source>
</evidence>
<name>A0A392UJZ0_9FABA</name>
<keyword evidence="2" id="KW-1185">Reference proteome</keyword>
<comment type="caution">
    <text evidence="1">The sequence shown here is derived from an EMBL/GenBank/DDBJ whole genome shotgun (WGS) entry which is preliminary data.</text>
</comment>
<dbReference type="AlphaFoldDB" id="A0A392UJZ0"/>
<sequence length="59" mass="7242">MRYNNVDWGPRPFRFNNHWLNHKEFQGLVEDWWMTQNYSGWMGFVLKEKLKGLKAKLKA</sequence>